<evidence type="ECO:0000313" key="1">
    <source>
        <dbReference type="EMBL" id="WUT45174.1"/>
    </source>
</evidence>
<dbReference type="Gene3D" id="3.30.559.30">
    <property type="entry name" value="Nonribosomal peptide synthetase, condensation domain"/>
    <property type="match status" value="1"/>
</dbReference>
<gene>
    <name evidence="1" type="ORF">OG929_24050</name>
</gene>
<dbReference type="Gene3D" id="3.30.559.10">
    <property type="entry name" value="Chloramphenicol acetyltransferase-like domain"/>
    <property type="match status" value="1"/>
</dbReference>
<accession>A0ABZ1WZJ0</accession>
<evidence type="ECO:0000313" key="2">
    <source>
        <dbReference type="Proteomes" id="UP001432168"/>
    </source>
</evidence>
<sequence>MSAGEGERGLSDTEAAFAYTHALMRGSGRLTTSFTVRGTFAPERVERAVRRWLGRLPLLSLRITGADGGLCFRQGAPTGAHSLLGAPPGTDDEVAGERLWRLRAGPGPAGTTRFRLTLHPAICDAYSVGRVVRPLLDALFDTPGPDAADRATEALPPDTDELTYESGGCVCGVCGPGAAAVPYREGRGHGQGRGDGRTSEAMAPGVVAVTLTPYESRRLREWCRAGRVTVSGFLTTVLADALARETGRAEVTVATAMSLRRRYAERTLIAEPGCVLGLVKARLSAGAGGDALGRARANAAVLCSAGRAWRPERRAHAGIRHAVEREAKARGPEVRVVDAGSVDTTLGPHAARITGLRTVAARGAGGGPGGSLYLSTFKGALTAALSSHGLGESWSARAERELSEAALLRPAFSPL</sequence>
<keyword evidence="2" id="KW-1185">Reference proteome</keyword>
<dbReference type="RefSeq" id="WP_329266068.1">
    <property type="nucleotide sequence ID" value="NZ_CP109011.1"/>
</dbReference>
<protein>
    <submittedName>
        <fullName evidence="1">Uncharacterized protein</fullName>
    </submittedName>
</protein>
<dbReference type="InterPro" id="IPR023213">
    <property type="entry name" value="CAT-like_dom_sf"/>
</dbReference>
<dbReference type="EMBL" id="CP109011">
    <property type="protein sequence ID" value="WUT45174.1"/>
    <property type="molecule type" value="Genomic_DNA"/>
</dbReference>
<proteinExistence type="predicted"/>
<organism evidence="1 2">
    <name type="scientific">Streptomyces pseudovenezuelae</name>
    <dbReference type="NCBI Taxonomy" id="67350"/>
    <lineage>
        <taxon>Bacteria</taxon>
        <taxon>Bacillati</taxon>
        <taxon>Actinomycetota</taxon>
        <taxon>Actinomycetes</taxon>
        <taxon>Kitasatosporales</taxon>
        <taxon>Streptomycetaceae</taxon>
        <taxon>Streptomyces</taxon>
        <taxon>Streptomyces aurantiacus group</taxon>
    </lineage>
</organism>
<name>A0ABZ1WZJ0_9ACTN</name>
<dbReference type="SUPFAM" id="SSF52777">
    <property type="entry name" value="CoA-dependent acyltransferases"/>
    <property type="match status" value="2"/>
</dbReference>
<reference evidence="1" key="1">
    <citation type="submission" date="2022-10" db="EMBL/GenBank/DDBJ databases">
        <title>The complete genomes of actinobacterial strains from the NBC collection.</title>
        <authorList>
            <person name="Joergensen T.S."/>
            <person name="Alvarez Arevalo M."/>
            <person name="Sterndorff E.B."/>
            <person name="Faurdal D."/>
            <person name="Vuksanovic O."/>
            <person name="Mourched A.-S."/>
            <person name="Charusanti P."/>
            <person name="Shaw S."/>
            <person name="Blin K."/>
            <person name="Weber T."/>
        </authorList>
    </citation>
    <scope>NUCLEOTIDE SEQUENCE</scope>
    <source>
        <strain evidence="1">NBC_00686</strain>
    </source>
</reference>
<dbReference type="Proteomes" id="UP001432168">
    <property type="component" value="Chromosome"/>
</dbReference>